<dbReference type="Pfam" id="PF07690">
    <property type="entry name" value="MFS_1"/>
    <property type="match status" value="1"/>
</dbReference>
<dbReference type="EMBL" id="JAANNP010000001">
    <property type="protein sequence ID" value="NHC12870.1"/>
    <property type="molecule type" value="Genomic_DNA"/>
</dbReference>
<feature type="transmembrane region" description="Helical" evidence="5">
    <location>
        <begin position="251"/>
        <end position="276"/>
    </location>
</feature>
<dbReference type="InterPro" id="IPR020846">
    <property type="entry name" value="MFS_dom"/>
</dbReference>
<dbReference type="InterPro" id="IPR011701">
    <property type="entry name" value="MFS"/>
</dbReference>
<feature type="transmembrane region" description="Helical" evidence="5">
    <location>
        <begin position="288"/>
        <end position="309"/>
    </location>
</feature>
<keyword evidence="4 5" id="KW-0472">Membrane</keyword>
<feature type="transmembrane region" description="Helical" evidence="5">
    <location>
        <begin position="127"/>
        <end position="144"/>
    </location>
</feature>
<organism evidence="7 8">
    <name type="scientific">Motilibacter deserti</name>
    <dbReference type="NCBI Taxonomy" id="2714956"/>
    <lineage>
        <taxon>Bacteria</taxon>
        <taxon>Bacillati</taxon>
        <taxon>Actinomycetota</taxon>
        <taxon>Actinomycetes</taxon>
        <taxon>Motilibacterales</taxon>
        <taxon>Motilibacteraceae</taxon>
        <taxon>Motilibacter</taxon>
    </lineage>
</organism>
<evidence type="ECO:0000313" key="7">
    <source>
        <dbReference type="EMBL" id="NHC12870.1"/>
    </source>
</evidence>
<feature type="transmembrane region" description="Helical" evidence="5">
    <location>
        <begin position="164"/>
        <end position="184"/>
    </location>
</feature>
<evidence type="ECO:0000256" key="1">
    <source>
        <dbReference type="ARBA" id="ARBA00004651"/>
    </source>
</evidence>
<keyword evidence="3 5" id="KW-1133">Transmembrane helix</keyword>
<dbReference type="Gene3D" id="1.20.1250.20">
    <property type="entry name" value="MFS general substrate transporter like domains"/>
    <property type="match status" value="1"/>
</dbReference>
<dbReference type="Proteomes" id="UP000800981">
    <property type="component" value="Unassembled WGS sequence"/>
</dbReference>
<feature type="transmembrane region" description="Helical" evidence="5">
    <location>
        <begin position="190"/>
        <end position="212"/>
    </location>
</feature>
<feature type="transmembrane region" description="Helical" evidence="5">
    <location>
        <begin position="37"/>
        <end position="59"/>
    </location>
</feature>
<gene>
    <name evidence="7" type="ORF">G9H71_03645</name>
</gene>
<feature type="transmembrane region" description="Helical" evidence="5">
    <location>
        <begin position="65"/>
        <end position="84"/>
    </location>
</feature>
<dbReference type="RefSeq" id="WP_166277945.1">
    <property type="nucleotide sequence ID" value="NZ_JAANNP010000001.1"/>
</dbReference>
<accession>A0ABX0GSZ8</accession>
<sequence>MPVFVLGRAVQGLSGGTIVAIYVAVAAAYPEELRPRALGLLSASWVLPSVLGPPVAGWLAESVSWRWVFLGVVPLALAALAVALPAMGVPPTDPEMTARDARRRVRQAGLLAVGVVLLQYAGQRLDLWSVPLAAVGLALMAPMLRRLLPAGTLRAARGVPSIVLLRGVMAGAFFGADAFVPLMLVDQRGLSPGVAGLALTTAAVGWAGGSLWQGRPSSASRRPVLVRVGTLAVLTGIALAAAAVADAVPAALAAVGWAFAGLGMGLSISGVSVLLLERSEETERGTNVAALQLSDALGGTLLIAGAGVLHSALHVNAGLGAASFVTVFAVMGAVTLVGTALAGRLGPARRRALVPAA</sequence>
<proteinExistence type="predicted"/>
<protein>
    <submittedName>
        <fullName evidence="7">MFS transporter</fullName>
    </submittedName>
</protein>
<evidence type="ECO:0000256" key="2">
    <source>
        <dbReference type="ARBA" id="ARBA00022692"/>
    </source>
</evidence>
<reference evidence="7 8" key="1">
    <citation type="submission" date="2020-03" db="EMBL/GenBank/DDBJ databases">
        <title>Two novel Motilibacter sp.</title>
        <authorList>
            <person name="Liu S."/>
        </authorList>
    </citation>
    <scope>NUCLEOTIDE SEQUENCE [LARGE SCALE GENOMIC DNA]</scope>
    <source>
        <strain evidence="7 8">E257</strain>
    </source>
</reference>
<evidence type="ECO:0000256" key="5">
    <source>
        <dbReference type="SAM" id="Phobius"/>
    </source>
</evidence>
<comment type="caution">
    <text evidence="7">The sequence shown here is derived from an EMBL/GenBank/DDBJ whole genome shotgun (WGS) entry which is preliminary data.</text>
</comment>
<evidence type="ECO:0000256" key="3">
    <source>
        <dbReference type="ARBA" id="ARBA00022989"/>
    </source>
</evidence>
<feature type="transmembrane region" description="Helical" evidence="5">
    <location>
        <begin position="12"/>
        <end position="30"/>
    </location>
</feature>
<feature type="transmembrane region" description="Helical" evidence="5">
    <location>
        <begin position="321"/>
        <end position="342"/>
    </location>
</feature>
<comment type="subcellular location">
    <subcellularLocation>
        <location evidence="1">Cell membrane</location>
        <topology evidence="1">Multi-pass membrane protein</topology>
    </subcellularLocation>
</comment>
<keyword evidence="8" id="KW-1185">Reference proteome</keyword>
<evidence type="ECO:0000259" key="6">
    <source>
        <dbReference type="PROSITE" id="PS50850"/>
    </source>
</evidence>
<dbReference type="PANTHER" id="PTHR23501:SF154">
    <property type="entry name" value="MULTIDRUG-EFFLUX TRANSPORTER RV1634-RELATED"/>
    <property type="match status" value="1"/>
</dbReference>
<evidence type="ECO:0000313" key="8">
    <source>
        <dbReference type="Proteomes" id="UP000800981"/>
    </source>
</evidence>
<feature type="domain" description="Major facilitator superfamily (MFS) profile" evidence="6">
    <location>
        <begin position="1"/>
        <end position="350"/>
    </location>
</feature>
<feature type="transmembrane region" description="Helical" evidence="5">
    <location>
        <begin position="224"/>
        <end position="245"/>
    </location>
</feature>
<keyword evidence="2 5" id="KW-0812">Transmembrane</keyword>
<feature type="transmembrane region" description="Helical" evidence="5">
    <location>
        <begin position="105"/>
        <end position="121"/>
    </location>
</feature>
<dbReference type="PROSITE" id="PS00217">
    <property type="entry name" value="SUGAR_TRANSPORT_2"/>
    <property type="match status" value="1"/>
</dbReference>
<evidence type="ECO:0000256" key="4">
    <source>
        <dbReference type="ARBA" id="ARBA00023136"/>
    </source>
</evidence>
<name>A0ABX0GSZ8_9ACTN</name>
<dbReference type="InterPro" id="IPR005829">
    <property type="entry name" value="Sugar_transporter_CS"/>
</dbReference>
<dbReference type="PANTHER" id="PTHR23501">
    <property type="entry name" value="MAJOR FACILITATOR SUPERFAMILY"/>
    <property type="match status" value="1"/>
</dbReference>
<dbReference type="PROSITE" id="PS50850">
    <property type="entry name" value="MFS"/>
    <property type="match status" value="1"/>
</dbReference>
<dbReference type="SUPFAM" id="SSF103473">
    <property type="entry name" value="MFS general substrate transporter"/>
    <property type="match status" value="1"/>
</dbReference>
<dbReference type="InterPro" id="IPR036259">
    <property type="entry name" value="MFS_trans_sf"/>
</dbReference>